<dbReference type="KEGG" id="cli:Clim_2008"/>
<feature type="domain" description="S1 motif" evidence="1">
    <location>
        <begin position="216"/>
        <end position="290"/>
    </location>
</feature>
<dbReference type="Proteomes" id="UP000008841">
    <property type="component" value="Chromosome"/>
</dbReference>
<protein>
    <recommendedName>
        <fullName evidence="1">S1 motif domain-containing protein</fullName>
    </recommendedName>
</protein>
<dbReference type="Gene3D" id="3.40.50.1010">
    <property type="entry name" value="5'-nuclease"/>
    <property type="match status" value="1"/>
</dbReference>
<evidence type="ECO:0000313" key="3">
    <source>
        <dbReference type="Proteomes" id="UP000008841"/>
    </source>
</evidence>
<dbReference type="AlphaFoldDB" id="B3EFS8"/>
<dbReference type="STRING" id="290315.Clim_2008"/>
<dbReference type="InterPro" id="IPR047140">
    <property type="entry name" value="LabA"/>
</dbReference>
<dbReference type="PROSITE" id="PS50126">
    <property type="entry name" value="S1"/>
    <property type="match status" value="1"/>
</dbReference>
<proteinExistence type="predicted"/>
<evidence type="ECO:0000313" key="2">
    <source>
        <dbReference type="EMBL" id="ACD91040.1"/>
    </source>
</evidence>
<gene>
    <name evidence="2" type="ordered locus">Clim_2008</name>
</gene>
<dbReference type="InterPro" id="IPR003029">
    <property type="entry name" value="S1_domain"/>
</dbReference>
<dbReference type="eggNOG" id="COG1432">
    <property type="taxonomic scope" value="Bacteria"/>
</dbReference>
<sequence>MVSALLLLLFLCDNVQENVDTTGIRRIMSMQKAALFIDGANLFYTQRHLGWQIDFSRLMLYFTNRYTVVSARYYVPSPDPPSEDQVAFNRVLITHGFEIISKPVKKIVNRDTGEIIMKGNLDIELAVDAMLTEHQFEVFVLFSGDSDFLPLIMAMQMKGKTVSVFSTRGISARELYSGSDMDFHDISLMAVEMSQSQSGGSGTDLDYLNARLPEPGERFTGSVLSVKAYGIFLVNPYHVKCLLPLSFLGVTERIADLASIVRMGDLFDVAVFAVDTSHDVPQITVKLSDRHMSEELERRVRALS</sequence>
<accession>B3EFS8</accession>
<dbReference type="EMBL" id="CP001097">
    <property type="protein sequence ID" value="ACD91040.1"/>
    <property type="molecule type" value="Genomic_DNA"/>
</dbReference>
<evidence type="ECO:0000259" key="1">
    <source>
        <dbReference type="PROSITE" id="PS50126"/>
    </source>
</evidence>
<dbReference type="CDD" id="cd10911">
    <property type="entry name" value="PIN_LabA"/>
    <property type="match status" value="1"/>
</dbReference>
<dbReference type="Gene3D" id="2.40.50.140">
    <property type="entry name" value="Nucleic acid-binding proteins"/>
    <property type="match status" value="1"/>
</dbReference>
<dbReference type="PANTHER" id="PTHR35458">
    <property type="entry name" value="SLR0755 PROTEIN"/>
    <property type="match status" value="1"/>
</dbReference>
<dbReference type="Pfam" id="PF01936">
    <property type="entry name" value="NYN"/>
    <property type="match status" value="1"/>
</dbReference>
<dbReference type="SUPFAM" id="SSF50249">
    <property type="entry name" value="Nucleic acid-binding proteins"/>
    <property type="match status" value="1"/>
</dbReference>
<organism evidence="2 3">
    <name type="scientific">Chlorobium limicola (strain DSM 245 / NBRC 103803 / 6330)</name>
    <dbReference type="NCBI Taxonomy" id="290315"/>
    <lineage>
        <taxon>Bacteria</taxon>
        <taxon>Pseudomonadati</taxon>
        <taxon>Chlorobiota</taxon>
        <taxon>Chlorobiia</taxon>
        <taxon>Chlorobiales</taxon>
        <taxon>Chlorobiaceae</taxon>
        <taxon>Chlorobium/Pelodictyon group</taxon>
        <taxon>Chlorobium</taxon>
    </lineage>
</organism>
<dbReference type="GO" id="GO:0003676">
    <property type="term" value="F:nucleic acid binding"/>
    <property type="evidence" value="ECO:0007669"/>
    <property type="project" value="InterPro"/>
</dbReference>
<dbReference type="InterPro" id="IPR012340">
    <property type="entry name" value="NA-bd_OB-fold"/>
</dbReference>
<dbReference type="HOGENOM" id="CLU_968727_0_0_10"/>
<dbReference type="PANTHER" id="PTHR35458:SF2">
    <property type="entry name" value="SLR0755 PROTEIN"/>
    <property type="match status" value="1"/>
</dbReference>
<dbReference type="GO" id="GO:0004540">
    <property type="term" value="F:RNA nuclease activity"/>
    <property type="evidence" value="ECO:0007669"/>
    <property type="project" value="InterPro"/>
</dbReference>
<reference evidence="2 3" key="1">
    <citation type="submission" date="2008-05" db="EMBL/GenBank/DDBJ databases">
        <title>Complete sequence of Chlorobium limicola DSM 245.</title>
        <authorList>
            <consortium name="US DOE Joint Genome Institute"/>
            <person name="Lucas S."/>
            <person name="Copeland A."/>
            <person name="Lapidus A."/>
            <person name="Glavina del Rio T."/>
            <person name="Dalin E."/>
            <person name="Tice H."/>
            <person name="Bruce D."/>
            <person name="Goodwin L."/>
            <person name="Pitluck S."/>
            <person name="Schmutz J."/>
            <person name="Larimer F."/>
            <person name="Land M."/>
            <person name="Hauser L."/>
            <person name="Kyrpides N."/>
            <person name="Ovchinnikova G."/>
            <person name="Zhao F."/>
            <person name="Li T."/>
            <person name="Liu Z."/>
            <person name="Overmann J."/>
            <person name="Bryant D.A."/>
            <person name="Richardson P."/>
        </authorList>
    </citation>
    <scope>NUCLEOTIDE SEQUENCE [LARGE SCALE GENOMIC DNA]</scope>
    <source>
        <strain evidence="3">DSM 245 / NBRC 103803 / 6330</strain>
    </source>
</reference>
<dbReference type="InterPro" id="IPR021139">
    <property type="entry name" value="NYN"/>
</dbReference>
<name>B3EFS8_CHLL2</name>